<gene>
    <name evidence="2" type="ORF">EW146_g7733</name>
</gene>
<organism evidence="2 3">
    <name type="scientific">Bondarzewia mesenterica</name>
    <dbReference type="NCBI Taxonomy" id="1095465"/>
    <lineage>
        <taxon>Eukaryota</taxon>
        <taxon>Fungi</taxon>
        <taxon>Dikarya</taxon>
        <taxon>Basidiomycota</taxon>
        <taxon>Agaricomycotina</taxon>
        <taxon>Agaricomycetes</taxon>
        <taxon>Russulales</taxon>
        <taxon>Bondarzewiaceae</taxon>
        <taxon>Bondarzewia</taxon>
    </lineage>
</organism>
<evidence type="ECO:0000259" key="1">
    <source>
        <dbReference type="Pfam" id="PF07727"/>
    </source>
</evidence>
<dbReference type="EMBL" id="SGPL01000469">
    <property type="protein sequence ID" value="THH12405.1"/>
    <property type="molecule type" value="Genomic_DNA"/>
</dbReference>
<comment type="caution">
    <text evidence="2">The sequence shown here is derived from an EMBL/GenBank/DDBJ whole genome shotgun (WGS) entry which is preliminary data.</text>
</comment>
<dbReference type="Pfam" id="PF07727">
    <property type="entry name" value="RVT_2"/>
    <property type="match status" value="1"/>
</dbReference>
<dbReference type="OrthoDB" id="3028009at2759"/>
<dbReference type="InterPro" id="IPR013103">
    <property type="entry name" value="RVT_2"/>
</dbReference>
<dbReference type="Proteomes" id="UP000310158">
    <property type="component" value="Unassembled WGS sequence"/>
</dbReference>
<name>A0A4S4LKL3_9AGAM</name>
<protein>
    <recommendedName>
        <fullName evidence="1">Reverse transcriptase Ty1/copia-type domain-containing protein</fullName>
    </recommendedName>
</protein>
<proteinExistence type="predicted"/>
<evidence type="ECO:0000313" key="3">
    <source>
        <dbReference type="Proteomes" id="UP000310158"/>
    </source>
</evidence>
<keyword evidence="3" id="KW-1185">Reference proteome</keyword>
<sequence length="149" mass="17105">MRYGRLSGRYKARLVAKALVSILALIISKPLLHEIHCHSRHSCSLFIEDFNLPSVDISRTFINGELNTKIYMEQPEGFEGGEPNHVCLLEKGLYCFKQASRLWYQKLKGVLGRMDFKNIYSHNSNYVFAKDNVKVILPVFDDDCTFASN</sequence>
<feature type="domain" description="Reverse transcriptase Ty1/copia-type" evidence="1">
    <location>
        <begin position="7"/>
        <end position="147"/>
    </location>
</feature>
<reference evidence="2 3" key="1">
    <citation type="submission" date="2019-02" db="EMBL/GenBank/DDBJ databases">
        <title>Genome sequencing of the rare red list fungi Bondarzewia mesenterica.</title>
        <authorList>
            <person name="Buettner E."/>
            <person name="Kellner H."/>
        </authorList>
    </citation>
    <scope>NUCLEOTIDE SEQUENCE [LARGE SCALE GENOMIC DNA]</scope>
    <source>
        <strain evidence="2 3">DSM 108281</strain>
    </source>
</reference>
<dbReference type="AlphaFoldDB" id="A0A4S4LKL3"/>
<accession>A0A4S4LKL3</accession>
<evidence type="ECO:0000313" key="2">
    <source>
        <dbReference type="EMBL" id="THH12405.1"/>
    </source>
</evidence>